<evidence type="ECO:0000256" key="1">
    <source>
        <dbReference type="ARBA" id="ARBA00001968"/>
    </source>
</evidence>
<sequence length="414" mass="48140">MEEACIAIIVALATDNADEGRKLKKKQRIWSKEWFLKRKKYTHHNLLDELLLTSNEDYANFLRMDHSTFMELLEKVEPYIKKKDTNMRSAIPANQRLSTTLRYLATGQSFEDLKFTTAIAPQTLSKIIIETCEALVTVLKDCIQMPSTEEEWKKIANDFGIKWNFYNCLGSIDGKHIEIRKPPGSGSYYYNYKQTFSIVLMAVVNANYEFIMIDVGANGRVSDGGVFSNTKFYQKLKENKLKIPEPDYLPRSNIKLPFVFVADDAFPLSDNIMKPYPQRNMTREQRIFNYRLSRARRIVENAFGILSSRFRILLNAINLEPDKTSTIVLACCYLHNFLRQKNIQIFLQDSFDFEDVSSGQVRPGSWRNNNQQLISLESCQQRNSTTTSKDIRNKYCEYFNNIGAVQWQNNIFNE</sequence>
<evidence type="ECO:0000256" key="6">
    <source>
        <dbReference type="ARBA" id="ARBA00022801"/>
    </source>
</evidence>
<evidence type="ECO:0000313" key="10">
    <source>
        <dbReference type="Proteomes" id="UP001160148"/>
    </source>
</evidence>
<dbReference type="AlphaFoldDB" id="A0AAV0XVG6"/>
<dbReference type="EMBL" id="CARXXK010001020">
    <property type="protein sequence ID" value="CAI6372163.1"/>
    <property type="molecule type" value="Genomic_DNA"/>
</dbReference>
<comment type="caution">
    <text evidence="9">The sequence shown here is derived from an EMBL/GenBank/DDBJ whole genome shotgun (WGS) entry which is preliminary data.</text>
</comment>
<comment type="subcellular location">
    <subcellularLocation>
        <location evidence="2">Nucleus</location>
    </subcellularLocation>
</comment>
<protein>
    <recommendedName>
        <fullName evidence="8">DDE Tnp4 domain-containing protein</fullName>
    </recommendedName>
</protein>
<evidence type="ECO:0000256" key="7">
    <source>
        <dbReference type="ARBA" id="ARBA00023242"/>
    </source>
</evidence>
<evidence type="ECO:0000313" key="9">
    <source>
        <dbReference type="EMBL" id="CAI6372163.1"/>
    </source>
</evidence>
<dbReference type="GO" id="GO:0004518">
    <property type="term" value="F:nuclease activity"/>
    <property type="evidence" value="ECO:0007669"/>
    <property type="project" value="UniProtKB-KW"/>
</dbReference>
<evidence type="ECO:0000259" key="8">
    <source>
        <dbReference type="Pfam" id="PF13359"/>
    </source>
</evidence>
<dbReference type="Proteomes" id="UP001160148">
    <property type="component" value="Unassembled WGS sequence"/>
</dbReference>
<keyword evidence="5" id="KW-0479">Metal-binding</keyword>
<evidence type="ECO:0000256" key="4">
    <source>
        <dbReference type="ARBA" id="ARBA00022722"/>
    </source>
</evidence>
<evidence type="ECO:0000256" key="2">
    <source>
        <dbReference type="ARBA" id="ARBA00004123"/>
    </source>
</evidence>
<organism evidence="9 10">
    <name type="scientific">Macrosiphum euphorbiae</name>
    <name type="common">potato aphid</name>
    <dbReference type="NCBI Taxonomy" id="13131"/>
    <lineage>
        <taxon>Eukaryota</taxon>
        <taxon>Metazoa</taxon>
        <taxon>Ecdysozoa</taxon>
        <taxon>Arthropoda</taxon>
        <taxon>Hexapoda</taxon>
        <taxon>Insecta</taxon>
        <taxon>Pterygota</taxon>
        <taxon>Neoptera</taxon>
        <taxon>Paraneoptera</taxon>
        <taxon>Hemiptera</taxon>
        <taxon>Sternorrhyncha</taxon>
        <taxon>Aphidomorpha</taxon>
        <taxon>Aphidoidea</taxon>
        <taxon>Aphididae</taxon>
        <taxon>Macrosiphini</taxon>
        <taxon>Macrosiphum</taxon>
    </lineage>
</organism>
<gene>
    <name evidence="9" type="ORF">MEUPH1_LOCUS26075</name>
</gene>
<keyword evidence="7" id="KW-0539">Nucleus</keyword>
<dbReference type="PANTHER" id="PTHR22930:SF284">
    <property type="entry name" value="DDE TNP4 DOMAIN-CONTAINING PROTEIN"/>
    <property type="match status" value="1"/>
</dbReference>
<evidence type="ECO:0000256" key="5">
    <source>
        <dbReference type="ARBA" id="ARBA00022723"/>
    </source>
</evidence>
<comment type="similarity">
    <text evidence="3">Belongs to the HARBI1 family.</text>
</comment>
<dbReference type="GO" id="GO:0046872">
    <property type="term" value="F:metal ion binding"/>
    <property type="evidence" value="ECO:0007669"/>
    <property type="project" value="UniProtKB-KW"/>
</dbReference>
<keyword evidence="4" id="KW-0540">Nuclease</keyword>
<evidence type="ECO:0000256" key="3">
    <source>
        <dbReference type="ARBA" id="ARBA00006958"/>
    </source>
</evidence>
<reference evidence="9 10" key="1">
    <citation type="submission" date="2023-01" db="EMBL/GenBank/DDBJ databases">
        <authorList>
            <person name="Whitehead M."/>
        </authorList>
    </citation>
    <scope>NUCLEOTIDE SEQUENCE [LARGE SCALE GENOMIC DNA]</scope>
</reference>
<comment type="cofactor">
    <cofactor evidence="1">
        <name>a divalent metal cation</name>
        <dbReference type="ChEBI" id="CHEBI:60240"/>
    </cofactor>
</comment>
<dbReference type="GO" id="GO:0005634">
    <property type="term" value="C:nucleus"/>
    <property type="evidence" value="ECO:0007669"/>
    <property type="project" value="UniProtKB-SubCell"/>
</dbReference>
<accession>A0AAV0XVG6</accession>
<keyword evidence="10" id="KW-1185">Reference proteome</keyword>
<dbReference type="GO" id="GO:0016787">
    <property type="term" value="F:hydrolase activity"/>
    <property type="evidence" value="ECO:0007669"/>
    <property type="project" value="UniProtKB-KW"/>
</dbReference>
<dbReference type="InterPro" id="IPR045249">
    <property type="entry name" value="HARBI1-like"/>
</dbReference>
<dbReference type="Pfam" id="PF13359">
    <property type="entry name" value="DDE_Tnp_4"/>
    <property type="match status" value="1"/>
</dbReference>
<name>A0AAV0XVG6_9HEMI</name>
<proteinExistence type="inferred from homology"/>
<keyword evidence="6" id="KW-0378">Hydrolase</keyword>
<feature type="domain" description="DDE Tnp4" evidence="8">
    <location>
        <begin position="172"/>
        <end position="336"/>
    </location>
</feature>
<dbReference type="PANTHER" id="PTHR22930">
    <property type="match status" value="1"/>
</dbReference>
<dbReference type="InterPro" id="IPR027806">
    <property type="entry name" value="HARBI1_dom"/>
</dbReference>